<dbReference type="NCBIfam" id="NF041002">
    <property type="entry name" value="pilin_ComGF"/>
    <property type="match status" value="1"/>
</dbReference>
<keyword evidence="3" id="KW-0472">Membrane</keyword>
<evidence type="ECO:0000313" key="4">
    <source>
        <dbReference type="EMBL" id="SFK08760.1"/>
    </source>
</evidence>
<evidence type="ECO:0000313" key="5">
    <source>
        <dbReference type="Proteomes" id="UP000199589"/>
    </source>
</evidence>
<accession>A0A1I3WN25</accession>
<evidence type="ECO:0000256" key="1">
    <source>
        <dbReference type="ARBA" id="ARBA00004241"/>
    </source>
</evidence>
<evidence type="ECO:0000256" key="2">
    <source>
        <dbReference type="ARBA" id="ARBA00023287"/>
    </source>
</evidence>
<keyword evidence="3" id="KW-1133">Transmembrane helix</keyword>
<dbReference type="Proteomes" id="UP000199589">
    <property type="component" value="Unassembled WGS sequence"/>
</dbReference>
<comment type="subcellular location">
    <subcellularLocation>
        <location evidence="1">Cell surface</location>
    </subcellularLocation>
</comment>
<dbReference type="Pfam" id="PF15980">
    <property type="entry name" value="ComGF"/>
    <property type="match status" value="1"/>
</dbReference>
<sequence>MQKKDWKSYLSVGMNDSGFTLLETMVAISLMSLAILLLSTFTEQSSRIQKDIKSDRQIEWHLFLNQLEYDLRDSKLISISSERFVVERPNKEDEIEKISYERYYKLLRRKVGNEGHQPVLTRLREIHMKSKEDQLWIAATFQDGESYTASLLLPLKEEEQFSDGK</sequence>
<keyword evidence="2" id="KW-0178">Competence</keyword>
<organism evidence="4 5">
    <name type="scientific">Marinilactibacillus piezotolerans</name>
    <dbReference type="NCBI Taxonomy" id="258723"/>
    <lineage>
        <taxon>Bacteria</taxon>
        <taxon>Bacillati</taxon>
        <taxon>Bacillota</taxon>
        <taxon>Bacilli</taxon>
        <taxon>Lactobacillales</taxon>
        <taxon>Carnobacteriaceae</taxon>
        <taxon>Marinilactibacillus</taxon>
    </lineage>
</organism>
<protein>
    <submittedName>
        <fullName evidence="4">Competence protein ComGF</fullName>
    </submittedName>
</protein>
<dbReference type="NCBIfam" id="TIGR02532">
    <property type="entry name" value="IV_pilin_GFxxxE"/>
    <property type="match status" value="1"/>
</dbReference>
<name>A0A1I3WN25_9LACT</name>
<gene>
    <name evidence="4" type="ORF">SAMN04488569_100915</name>
</gene>
<dbReference type="EMBL" id="FOSJ01000009">
    <property type="protein sequence ID" value="SFK08760.1"/>
    <property type="molecule type" value="Genomic_DNA"/>
</dbReference>
<reference evidence="5" key="1">
    <citation type="submission" date="2016-10" db="EMBL/GenBank/DDBJ databases">
        <authorList>
            <person name="Varghese N."/>
            <person name="Submissions S."/>
        </authorList>
    </citation>
    <scope>NUCLEOTIDE SEQUENCE [LARGE SCALE GENOMIC DNA]</scope>
    <source>
        <strain evidence="5">DSM 16108</strain>
    </source>
</reference>
<feature type="transmembrane region" description="Helical" evidence="3">
    <location>
        <begin position="20"/>
        <end position="41"/>
    </location>
</feature>
<dbReference type="GO" id="GO:0009986">
    <property type="term" value="C:cell surface"/>
    <property type="evidence" value="ECO:0007669"/>
    <property type="project" value="UniProtKB-SubCell"/>
</dbReference>
<dbReference type="PROSITE" id="PS00409">
    <property type="entry name" value="PROKAR_NTER_METHYL"/>
    <property type="match status" value="1"/>
</dbReference>
<dbReference type="InterPro" id="IPR016977">
    <property type="entry name" value="ComGF"/>
</dbReference>
<dbReference type="AlphaFoldDB" id="A0A1I3WN25"/>
<dbReference type="Pfam" id="PF07963">
    <property type="entry name" value="N_methyl"/>
    <property type="match status" value="1"/>
</dbReference>
<proteinExistence type="predicted"/>
<keyword evidence="5" id="KW-1185">Reference proteome</keyword>
<dbReference type="InterPro" id="IPR012902">
    <property type="entry name" value="N_methyl_site"/>
</dbReference>
<keyword evidence="3" id="KW-0812">Transmembrane</keyword>
<dbReference type="GO" id="GO:0030420">
    <property type="term" value="P:establishment of competence for transformation"/>
    <property type="evidence" value="ECO:0007669"/>
    <property type="project" value="UniProtKB-KW"/>
</dbReference>
<evidence type="ECO:0000256" key="3">
    <source>
        <dbReference type="SAM" id="Phobius"/>
    </source>
</evidence>
<dbReference type="RefSeq" id="WP_072695433.1">
    <property type="nucleotide sequence ID" value="NZ_FOSJ01000009.1"/>
</dbReference>